<dbReference type="AlphaFoldDB" id="A0AAN9KDF8"/>
<evidence type="ECO:0000256" key="1">
    <source>
        <dbReference type="SAM" id="SignalP"/>
    </source>
</evidence>
<gene>
    <name evidence="2" type="ORF">VNO77_33205</name>
</gene>
<proteinExistence type="predicted"/>
<protein>
    <submittedName>
        <fullName evidence="2">Uncharacterized protein</fullName>
    </submittedName>
</protein>
<evidence type="ECO:0000313" key="3">
    <source>
        <dbReference type="Proteomes" id="UP001367508"/>
    </source>
</evidence>
<feature type="signal peptide" evidence="1">
    <location>
        <begin position="1"/>
        <end position="30"/>
    </location>
</feature>
<dbReference type="EMBL" id="JAYMYQ010000008">
    <property type="protein sequence ID" value="KAK7314678.1"/>
    <property type="molecule type" value="Genomic_DNA"/>
</dbReference>
<keyword evidence="1" id="KW-0732">Signal</keyword>
<evidence type="ECO:0000313" key="2">
    <source>
        <dbReference type="EMBL" id="KAK7314678.1"/>
    </source>
</evidence>
<feature type="chain" id="PRO_5042827832" evidence="1">
    <location>
        <begin position="31"/>
        <end position="91"/>
    </location>
</feature>
<sequence>MILRQHSFTLPSALHVLRTLHLLSFSLVSSLNSDNLSNGVRGNVGNEIINLHMHSGVREWDNGVGVGSITEMLRNLGADSYCGCPGLNTSD</sequence>
<organism evidence="2 3">
    <name type="scientific">Canavalia gladiata</name>
    <name type="common">Sword bean</name>
    <name type="synonym">Dolichos gladiatus</name>
    <dbReference type="NCBI Taxonomy" id="3824"/>
    <lineage>
        <taxon>Eukaryota</taxon>
        <taxon>Viridiplantae</taxon>
        <taxon>Streptophyta</taxon>
        <taxon>Embryophyta</taxon>
        <taxon>Tracheophyta</taxon>
        <taxon>Spermatophyta</taxon>
        <taxon>Magnoliopsida</taxon>
        <taxon>eudicotyledons</taxon>
        <taxon>Gunneridae</taxon>
        <taxon>Pentapetalae</taxon>
        <taxon>rosids</taxon>
        <taxon>fabids</taxon>
        <taxon>Fabales</taxon>
        <taxon>Fabaceae</taxon>
        <taxon>Papilionoideae</taxon>
        <taxon>50 kb inversion clade</taxon>
        <taxon>NPAAA clade</taxon>
        <taxon>indigoferoid/millettioid clade</taxon>
        <taxon>Phaseoleae</taxon>
        <taxon>Canavalia</taxon>
    </lineage>
</organism>
<name>A0AAN9KDF8_CANGL</name>
<comment type="caution">
    <text evidence="2">The sequence shown here is derived from an EMBL/GenBank/DDBJ whole genome shotgun (WGS) entry which is preliminary data.</text>
</comment>
<reference evidence="2 3" key="1">
    <citation type="submission" date="2024-01" db="EMBL/GenBank/DDBJ databases">
        <title>The genomes of 5 underutilized Papilionoideae crops provide insights into root nodulation and disease resistanc.</title>
        <authorList>
            <person name="Jiang F."/>
        </authorList>
    </citation>
    <scope>NUCLEOTIDE SEQUENCE [LARGE SCALE GENOMIC DNA]</scope>
    <source>
        <strain evidence="2">LVBAO_FW01</strain>
        <tissue evidence="2">Leaves</tissue>
    </source>
</reference>
<keyword evidence="3" id="KW-1185">Reference proteome</keyword>
<accession>A0AAN9KDF8</accession>
<dbReference type="Proteomes" id="UP001367508">
    <property type="component" value="Unassembled WGS sequence"/>
</dbReference>